<protein>
    <recommendedName>
        <fullName evidence="4">Lipoprotein</fullName>
    </recommendedName>
</protein>
<evidence type="ECO:0000256" key="1">
    <source>
        <dbReference type="SAM" id="SignalP"/>
    </source>
</evidence>
<keyword evidence="1" id="KW-0732">Signal</keyword>
<evidence type="ECO:0000313" key="2">
    <source>
        <dbReference type="EMBL" id="GAA4719060.1"/>
    </source>
</evidence>
<proteinExistence type="predicted"/>
<dbReference type="EMBL" id="BAABID010000004">
    <property type="protein sequence ID" value="GAA4719060.1"/>
    <property type="molecule type" value="Genomic_DNA"/>
</dbReference>
<gene>
    <name evidence="2" type="ORF">GCM10023216_04480</name>
</gene>
<evidence type="ECO:0000313" key="3">
    <source>
        <dbReference type="Proteomes" id="UP001500956"/>
    </source>
</evidence>
<feature type="signal peptide" evidence="1">
    <location>
        <begin position="1"/>
        <end position="33"/>
    </location>
</feature>
<reference evidence="3" key="1">
    <citation type="journal article" date="2019" name="Int. J. Syst. Evol. Microbiol.">
        <title>The Global Catalogue of Microorganisms (GCM) 10K type strain sequencing project: providing services to taxonomists for standard genome sequencing and annotation.</title>
        <authorList>
            <consortium name="The Broad Institute Genomics Platform"/>
            <consortium name="The Broad Institute Genome Sequencing Center for Infectious Disease"/>
            <person name="Wu L."/>
            <person name="Ma J."/>
        </authorList>
    </citation>
    <scope>NUCLEOTIDE SEQUENCE [LARGE SCALE GENOMIC DNA]</scope>
    <source>
        <strain evidence="3">JCM 18063</strain>
    </source>
</reference>
<keyword evidence="3" id="KW-1185">Reference proteome</keyword>
<organism evidence="2 3">
    <name type="scientific">Isoptericola chiayiensis</name>
    <dbReference type="NCBI Taxonomy" id="579446"/>
    <lineage>
        <taxon>Bacteria</taxon>
        <taxon>Bacillati</taxon>
        <taxon>Actinomycetota</taxon>
        <taxon>Actinomycetes</taxon>
        <taxon>Micrococcales</taxon>
        <taxon>Promicromonosporaceae</taxon>
        <taxon>Isoptericola</taxon>
    </lineage>
</organism>
<accession>A0ABP8Y379</accession>
<evidence type="ECO:0008006" key="4">
    <source>
        <dbReference type="Google" id="ProtNLM"/>
    </source>
</evidence>
<dbReference type="Proteomes" id="UP001500956">
    <property type="component" value="Unassembled WGS sequence"/>
</dbReference>
<feature type="chain" id="PRO_5047044189" description="Lipoprotein" evidence="1">
    <location>
        <begin position="34"/>
        <end position="156"/>
    </location>
</feature>
<dbReference type="RefSeq" id="WP_172148840.1">
    <property type="nucleotide sequence ID" value="NZ_BAABID010000004.1"/>
</dbReference>
<sequence>MARTARPARPTLVAGGVAASALLLGACAPVTTALNYSPSDGSRVDLDEAGARGLNLMVLAESEGATGEVYGALTNDSADDLDITLTPTGASPVTIPVAAHDTVYLGVEDGVQILLDDVEVIPGANLGATLEAGGESESFFLPVFDATLPEYAEYVP</sequence>
<name>A0ABP8Y379_9MICO</name>
<dbReference type="PROSITE" id="PS51257">
    <property type="entry name" value="PROKAR_LIPOPROTEIN"/>
    <property type="match status" value="1"/>
</dbReference>
<comment type="caution">
    <text evidence="2">The sequence shown here is derived from an EMBL/GenBank/DDBJ whole genome shotgun (WGS) entry which is preliminary data.</text>
</comment>